<dbReference type="Gene3D" id="3.90.1150.10">
    <property type="entry name" value="Aspartate Aminotransferase, domain 1"/>
    <property type="match status" value="1"/>
</dbReference>
<keyword evidence="4 7" id="KW-0032">Aminotransferase</keyword>
<dbReference type="GO" id="GO:0032938">
    <property type="term" value="P:negative regulation of translation in response to oxidative stress"/>
    <property type="evidence" value="ECO:0007669"/>
    <property type="project" value="EnsemblFungi"/>
</dbReference>
<dbReference type="PANTHER" id="PTHR11879:SF55">
    <property type="entry name" value="GLUTAMATE OXALOACETATE TRANSAMINASE 1, ISOFORM B"/>
    <property type="match status" value="1"/>
</dbReference>
<reference evidence="10" key="1">
    <citation type="submission" date="2016-11" db="EMBL/GenBank/DDBJ databases">
        <authorList>
            <person name="Guldener U."/>
        </authorList>
    </citation>
    <scope>NUCLEOTIDE SEQUENCE [LARGE SCALE GENOMIC DNA]</scope>
</reference>
<dbReference type="PROSITE" id="PS00105">
    <property type="entry name" value="AA_TRANSFER_CLASS_1"/>
    <property type="match status" value="1"/>
</dbReference>
<keyword evidence="5 7" id="KW-0808">Transferase</keyword>
<dbReference type="GO" id="GO:0004069">
    <property type="term" value="F:L-aspartate:2-oxoglutarate aminotransferase activity"/>
    <property type="evidence" value="ECO:0007669"/>
    <property type="project" value="UniProtKB-EC"/>
</dbReference>
<dbReference type="InterPro" id="IPR004838">
    <property type="entry name" value="NHTrfase_class1_PyrdxlP-BS"/>
</dbReference>
<dbReference type="GO" id="GO:0043023">
    <property type="term" value="F:ribosomal large subunit binding"/>
    <property type="evidence" value="ECO:0007669"/>
    <property type="project" value="EnsemblFungi"/>
</dbReference>
<dbReference type="EC" id="2.6.1.1" evidence="7"/>
<dbReference type="PRINTS" id="PR00799">
    <property type="entry name" value="TRANSAMINASE"/>
</dbReference>
<evidence type="ECO:0000256" key="5">
    <source>
        <dbReference type="ARBA" id="ARBA00022679"/>
    </source>
</evidence>
<accession>A0A1L0B253</accession>
<evidence type="ECO:0000313" key="9">
    <source>
        <dbReference type="EMBL" id="SGZ40490.1"/>
    </source>
</evidence>
<comment type="similarity">
    <text evidence="2">Belongs to the class-I pyridoxal-phosphate-dependent aminotransferase family.</text>
</comment>
<comment type="catalytic activity">
    <reaction evidence="7">
        <text>L-aspartate + 2-oxoglutarate = oxaloacetate + L-glutamate</text>
        <dbReference type="Rhea" id="RHEA:21824"/>
        <dbReference type="ChEBI" id="CHEBI:16452"/>
        <dbReference type="ChEBI" id="CHEBI:16810"/>
        <dbReference type="ChEBI" id="CHEBI:29985"/>
        <dbReference type="ChEBI" id="CHEBI:29991"/>
        <dbReference type="EC" id="2.6.1.1"/>
    </reaction>
</comment>
<dbReference type="SUPFAM" id="SSF53383">
    <property type="entry name" value="PLP-dependent transferases"/>
    <property type="match status" value="1"/>
</dbReference>
<keyword evidence="6" id="KW-0663">Pyridoxal phosphate</keyword>
<dbReference type="AlphaFoldDB" id="A0A1L0B253"/>
<dbReference type="Gene3D" id="3.40.640.10">
    <property type="entry name" value="Type I PLP-dependent aspartate aminotransferase-like (Major domain)"/>
    <property type="match status" value="1"/>
</dbReference>
<dbReference type="FunFam" id="3.90.1150.10:FF:000001">
    <property type="entry name" value="Aspartate aminotransferase"/>
    <property type="match status" value="1"/>
</dbReference>
<comment type="subunit">
    <text evidence="3 7">Homodimer.</text>
</comment>
<feature type="domain" description="Aminotransferase class I/classII large" evidence="8">
    <location>
        <begin position="39"/>
        <end position="413"/>
    </location>
</feature>
<dbReference type="PANTHER" id="PTHR11879">
    <property type="entry name" value="ASPARTATE AMINOTRANSFERASE"/>
    <property type="match status" value="1"/>
</dbReference>
<evidence type="ECO:0000256" key="3">
    <source>
        <dbReference type="ARBA" id="ARBA00011738"/>
    </source>
</evidence>
<evidence type="ECO:0000256" key="7">
    <source>
        <dbReference type="RuleBase" id="RU000480"/>
    </source>
</evidence>
<dbReference type="CDD" id="cd00609">
    <property type="entry name" value="AAT_like"/>
    <property type="match status" value="1"/>
</dbReference>
<dbReference type="VEuPathDB" id="FungiDB:HGUI_02690"/>
<dbReference type="GO" id="GO:0005777">
    <property type="term" value="C:peroxisome"/>
    <property type="evidence" value="ECO:0007669"/>
    <property type="project" value="EnsemblFungi"/>
</dbReference>
<dbReference type="InterPro" id="IPR015422">
    <property type="entry name" value="PyrdxlP-dep_Trfase_small"/>
</dbReference>
<evidence type="ECO:0000259" key="8">
    <source>
        <dbReference type="Pfam" id="PF00155"/>
    </source>
</evidence>
<sequence length="421" mass="46898">MSTQEQNMKTKSLFKNVTKLPNDALFAIKARLDVDTRPNKVGLGIGAYRDNNGKPWILPSVRKAEKIIQSDPEYNHEYSNISGLDALRKHAARILFGDSFDCAKRVVNVQSLSGTGALHVSAKLLQSLGLNNRDVYFSDPTWNNHYQIFGKCDFKASKTYPYWNPANKQLDLQGFLTTIASAEEGSLFVLHPCAHNPTGLDPTEEQWTQILNAIKQKNHLVLFDSAYQGFATGSLSKDAYSIRLAINDILKDYPVLVCQSFAKNVGMYGERVGCVHLVLPESGYTKEDQDALQSQLNAVIRSECSTTPAYGAKIVATILSNDDLYKQWSEDMITMSSRIIEMRHKLVAKLKELNTPGNWDHIATQVGMFSYTGLTVEQVERMEKEHAVYLAPSGRASIAGLNDGNVEHVAKAIDEVVRFFA</sequence>
<dbReference type="OrthoDB" id="6752799at2759"/>
<dbReference type="InterPro" id="IPR000796">
    <property type="entry name" value="Asp_trans"/>
</dbReference>
<dbReference type="EMBL" id="FQNF01000052">
    <property type="protein sequence ID" value="SGZ40490.1"/>
    <property type="molecule type" value="Genomic_DNA"/>
</dbReference>
<comment type="miscellaneous">
    <text evidence="7">In eukaryotes there are cytoplasmic, mitochondrial and chloroplastic isozymes.</text>
</comment>
<keyword evidence="10" id="KW-1185">Reference proteome</keyword>
<dbReference type="GO" id="GO:0005829">
    <property type="term" value="C:cytosol"/>
    <property type="evidence" value="ECO:0007669"/>
    <property type="project" value="EnsemblFungi"/>
</dbReference>
<dbReference type="GO" id="GO:0006532">
    <property type="term" value="P:aspartate biosynthetic process"/>
    <property type="evidence" value="ECO:0007669"/>
    <property type="project" value="EnsemblFungi"/>
</dbReference>
<evidence type="ECO:0000256" key="2">
    <source>
        <dbReference type="ARBA" id="ARBA00007441"/>
    </source>
</evidence>
<evidence type="ECO:0000256" key="1">
    <source>
        <dbReference type="ARBA" id="ARBA00001933"/>
    </source>
</evidence>
<dbReference type="InterPro" id="IPR015424">
    <property type="entry name" value="PyrdxlP-dep_Trfase"/>
</dbReference>
<name>A0A1L0B253_9ASCO</name>
<gene>
    <name evidence="9" type="ORF">HGUI_02690</name>
</gene>
<comment type="cofactor">
    <cofactor evidence="1">
        <name>pyridoxal 5'-phosphate</name>
        <dbReference type="ChEBI" id="CHEBI:597326"/>
    </cofactor>
</comment>
<dbReference type="FunFam" id="3.40.640.10:FF:000066">
    <property type="entry name" value="Aspartate aminotransferase"/>
    <property type="match status" value="1"/>
</dbReference>
<protein>
    <recommendedName>
        <fullName evidence="7">Aspartate aminotransferase</fullName>
        <ecNumber evidence="7">2.6.1.1</ecNumber>
    </recommendedName>
</protein>
<evidence type="ECO:0000256" key="4">
    <source>
        <dbReference type="ARBA" id="ARBA00022576"/>
    </source>
</evidence>
<evidence type="ECO:0000313" key="10">
    <source>
        <dbReference type="Proteomes" id="UP000183365"/>
    </source>
</evidence>
<dbReference type="InterPro" id="IPR015421">
    <property type="entry name" value="PyrdxlP-dep_Trfase_major"/>
</dbReference>
<proteinExistence type="inferred from homology"/>
<dbReference type="GO" id="GO:0030170">
    <property type="term" value="F:pyridoxal phosphate binding"/>
    <property type="evidence" value="ECO:0007669"/>
    <property type="project" value="InterPro"/>
</dbReference>
<evidence type="ECO:0000256" key="6">
    <source>
        <dbReference type="ARBA" id="ARBA00022898"/>
    </source>
</evidence>
<organism evidence="9 10">
    <name type="scientific">Hanseniaspora guilliermondii</name>
    <dbReference type="NCBI Taxonomy" id="56406"/>
    <lineage>
        <taxon>Eukaryota</taxon>
        <taxon>Fungi</taxon>
        <taxon>Dikarya</taxon>
        <taxon>Ascomycota</taxon>
        <taxon>Saccharomycotina</taxon>
        <taxon>Saccharomycetes</taxon>
        <taxon>Saccharomycodales</taxon>
        <taxon>Saccharomycodaceae</taxon>
        <taxon>Hanseniaspora</taxon>
    </lineage>
</organism>
<dbReference type="NCBIfam" id="NF006719">
    <property type="entry name" value="PRK09257.1"/>
    <property type="match status" value="1"/>
</dbReference>
<dbReference type="Pfam" id="PF00155">
    <property type="entry name" value="Aminotran_1_2"/>
    <property type="match status" value="1"/>
</dbReference>
<dbReference type="Proteomes" id="UP000183365">
    <property type="component" value="Unassembled WGS sequence"/>
</dbReference>
<dbReference type="InterPro" id="IPR004839">
    <property type="entry name" value="Aminotransferase_I/II_large"/>
</dbReference>